<dbReference type="EMBL" id="JACEFO010002392">
    <property type="protein sequence ID" value="KAF8661687.1"/>
    <property type="molecule type" value="Genomic_DNA"/>
</dbReference>
<dbReference type="OrthoDB" id="637546at2759"/>
<name>A0A835AGD6_9POAL</name>
<reference evidence="2" key="1">
    <citation type="submission" date="2020-07" db="EMBL/GenBank/DDBJ databases">
        <title>Genome sequence and genetic diversity analysis of an under-domesticated orphan crop, white fonio (Digitaria exilis).</title>
        <authorList>
            <person name="Bennetzen J.L."/>
            <person name="Chen S."/>
            <person name="Ma X."/>
            <person name="Wang X."/>
            <person name="Yssel A.E.J."/>
            <person name="Chaluvadi S.R."/>
            <person name="Johnson M."/>
            <person name="Gangashetty P."/>
            <person name="Hamidou F."/>
            <person name="Sanogo M.D."/>
            <person name="Zwaenepoel A."/>
            <person name="Wallace J."/>
            <person name="Van De Peer Y."/>
            <person name="Van Deynze A."/>
        </authorList>
    </citation>
    <scope>NUCLEOTIDE SEQUENCE</scope>
    <source>
        <tissue evidence="2">Leaves</tissue>
    </source>
</reference>
<dbReference type="PANTHER" id="PTHR35717">
    <property type="entry name" value="OS05G0156200 PROTEIN"/>
    <property type="match status" value="1"/>
</dbReference>
<evidence type="ECO:0000313" key="3">
    <source>
        <dbReference type="Proteomes" id="UP000636709"/>
    </source>
</evidence>
<evidence type="ECO:0000313" key="2">
    <source>
        <dbReference type="EMBL" id="KAF8661687.1"/>
    </source>
</evidence>
<organism evidence="2 3">
    <name type="scientific">Digitaria exilis</name>
    <dbReference type="NCBI Taxonomy" id="1010633"/>
    <lineage>
        <taxon>Eukaryota</taxon>
        <taxon>Viridiplantae</taxon>
        <taxon>Streptophyta</taxon>
        <taxon>Embryophyta</taxon>
        <taxon>Tracheophyta</taxon>
        <taxon>Spermatophyta</taxon>
        <taxon>Magnoliopsida</taxon>
        <taxon>Liliopsida</taxon>
        <taxon>Poales</taxon>
        <taxon>Poaceae</taxon>
        <taxon>PACMAD clade</taxon>
        <taxon>Panicoideae</taxon>
        <taxon>Panicodae</taxon>
        <taxon>Paniceae</taxon>
        <taxon>Anthephorinae</taxon>
        <taxon>Digitaria</taxon>
    </lineage>
</organism>
<gene>
    <name evidence="2" type="ORF">HU200_056634</name>
</gene>
<evidence type="ECO:0000256" key="1">
    <source>
        <dbReference type="SAM" id="MobiDB-lite"/>
    </source>
</evidence>
<proteinExistence type="predicted"/>
<accession>A0A835AGD6</accession>
<feature type="region of interest" description="Disordered" evidence="1">
    <location>
        <begin position="215"/>
        <end position="238"/>
    </location>
</feature>
<dbReference type="Proteomes" id="UP000636709">
    <property type="component" value="Unassembled WGS sequence"/>
</dbReference>
<feature type="region of interest" description="Disordered" evidence="1">
    <location>
        <begin position="143"/>
        <end position="174"/>
    </location>
</feature>
<sequence length="270" mass="29159">MPFLYDRTGNLDPLGSVDCDSNRRTTTLLACCDAAIPGGRGLAMTGSGQEDEAETMCWLRPPRHPADNKLRSLKPLPFQPLAGAVLDDLPSPRAHILLRSTKASARRRWCRWWHGGGLVVGNREGGERHPSRSCTIHVHTLPRGHRLSPSTASRSGANMGPLCSSARHDSNEKKTQSDGALILLDPHTRVDTRAAALCFASLSLPLALTPPMVGGGGGQAAMSPAPSGGKRGRGPEEDVYVDNLHSHKRYLTEFRLTPIPSLLHTQLAPW</sequence>
<dbReference type="PANTHER" id="PTHR35717:SF2">
    <property type="match status" value="1"/>
</dbReference>
<protein>
    <submittedName>
        <fullName evidence="2">Uncharacterized protein</fullName>
    </submittedName>
</protein>
<dbReference type="AlphaFoldDB" id="A0A835AGD6"/>
<comment type="caution">
    <text evidence="2">The sequence shown here is derived from an EMBL/GenBank/DDBJ whole genome shotgun (WGS) entry which is preliminary data.</text>
</comment>
<keyword evidence="3" id="KW-1185">Reference proteome</keyword>